<proteinExistence type="predicted"/>
<dbReference type="Pfam" id="PF15656">
    <property type="entry name" value="Tox-HDC"/>
    <property type="match status" value="1"/>
</dbReference>
<comment type="caution">
    <text evidence="1">The sequence shown here is derived from an EMBL/GenBank/DDBJ whole genome shotgun (WGS) entry which is preliminary data.</text>
</comment>
<reference evidence="1" key="1">
    <citation type="submission" date="2021-04" db="EMBL/GenBank/DDBJ databases">
        <authorList>
            <person name="Tunstrom K."/>
        </authorList>
    </citation>
    <scope>NUCLEOTIDE SEQUENCE</scope>
</reference>
<evidence type="ECO:0000313" key="1">
    <source>
        <dbReference type="EMBL" id="CAG5059974.1"/>
    </source>
</evidence>
<protein>
    <submittedName>
        <fullName evidence="1">(apollo) hypothetical protein</fullName>
    </submittedName>
</protein>
<name>A0A8S3YAV3_PARAO</name>
<dbReference type="InterPro" id="IPR028897">
    <property type="entry name" value="Tox-HDC_dom"/>
</dbReference>
<dbReference type="AlphaFoldDB" id="A0A8S3YAV3"/>
<dbReference type="EMBL" id="CAJQZP010001707">
    <property type="protein sequence ID" value="CAG5059974.1"/>
    <property type="molecule type" value="Genomic_DNA"/>
</dbReference>
<accession>A0A8S3YAV3</accession>
<keyword evidence="2" id="KW-1185">Reference proteome</keyword>
<sequence>MVNCVAVVAGNAQYRVTSTEFDIQINKKGRTPGILTDNVNASRLLKRDTTQSHNKYEDAVFDGIVDPVVERLRRKRINPKWFVVHYNNALKFGSDTQINGAHIVTPLREIMQLRGDNRDIIILSGGHGNEIGNNWVKVTDMINPSTIPRIIRAPWHYDPDFWVEDVERFMGRLGDEFQPLRPRITIVDIAEMSIYRFRDIIRSNSHVILGFCFGRNDRAFRYYLNLSPVVSKVKPPRI</sequence>
<dbReference type="Proteomes" id="UP000691718">
    <property type="component" value="Unassembled WGS sequence"/>
</dbReference>
<organism evidence="1 2">
    <name type="scientific">Parnassius apollo</name>
    <name type="common">Apollo butterfly</name>
    <name type="synonym">Papilio apollo</name>
    <dbReference type="NCBI Taxonomy" id="110799"/>
    <lineage>
        <taxon>Eukaryota</taxon>
        <taxon>Metazoa</taxon>
        <taxon>Ecdysozoa</taxon>
        <taxon>Arthropoda</taxon>
        <taxon>Hexapoda</taxon>
        <taxon>Insecta</taxon>
        <taxon>Pterygota</taxon>
        <taxon>Neoptera</taxon>
        <taxon>Endopterygota</taxon>
        <taxon>Lepidoptera</taxon>
        <taxon>Glossata</taxon>
        <taxon>Ditrysia</taxon>
        <taxon>Papilionoidea</taxon>
        <taxon>Papilionidae</taxon>
        <taxon>Parnassiinae</taxon>
        <taxon>Parnassini</taxon>
        <taxon>Parnassius</taxon>
        <taxon>Parnassius</taxon>
    </lineage>
</organism>
<gene>
    <name evidence="1" type="ORF">PAPOLLO_LOCUS28311</name>
</gene>
<evidence type="ECO:0000313" key="2">
    <source>
        <dbReference type="Proteomes" id="UP000691718"/>
    </source>
</evidence>